<gene>
    <name evidence="1" type="ORF">RRG08_020679</name>
</gene>
<evidence type="ECO:0000313" key="1">
    <source>
        <dbReference type="EMBL" id="KAK3762600.1"/>
    </source>
</evidence>
<evidence type="ECO:0000313" key="2">
    <source>
        <dbReference type="Proteomes" id="UP001283361"/>
    </source>
</evidence>
<proteinExistence type="predicted"/>
<name>A0AAE1DAC2_9GAST</name>
<reference evidence="1" key="1">
    <citation type="journal article" date="2023" name="G3 (Bethesda)">
        <title>A reference genome for the long-term kleptoplast-retaining sea slug Elysia crispata morphotype clarki.</title>
        <authorList>
            <person name="Eastman K.E."/>
            <person name="Pendleton A.L."/>
            <person name="Shaikh M.A."/>
            <person name="Suttiyut T."/>
            <person name="Ogas R."/>
            <person name="Tomko P."/>
            <person name="Gavelis G."/>
            <person name="Widhalm J.R."/>
            <person name="Wisecaver J.H."/>
        </authorList>
    </citation>
    <scope>NUCLEOTIDE SEQUENCE</scope>
    <source>
        <strain evidence="1">ECLA1</strain>
    </source>
</reference>
<accession>A0AAE1DAC2</accession>
<dbReference type="EMBL" id="JAWDGP010004681">
    <property type="protein sequence ID" value="KAK3762600.1"/>
    <property type="molecule type" value="Genomic_DNA"/>
</dbReference>
<sequence>MASTYELDMPLCPEKLRTLRNLLVKGRLLLELGLTLQSLIGLCWDSQCTVRQLSSKRFTRRTRTEPTSVSFYSPCEFLTASALKDHATANRKSCVNTIGDETNRGDKHYCWSVWPIWPDITDRCRGQ</sequence>
<dbReference type="AlphaFoldDB" id="A0AAE1DAC2"/>
<protein>
    <submittedName>
        <fullName evidence="1">Uncharacterized protein</fullName>
    </submittedName>
</protein>
<comment type="caution">
    <text evidence="1">The sequence shown here is derived from an EMBL/GenBank/DDBJ whole genome shotgun (WGS) entry which is preliminary data.</text>
</comment>
<dbReference type="Proteomes" id="UP001283361">
    <property type="component" value="Unassembled WGS sequence"/>
</dbReference>
<organism evidence="1 2">
    <name type="scientific">Elysia crispata</name>
    <name type="common">lettuce slug</name>
    <dbReference type="NCBI Taxonomy" id="231223"/>
    <lineage>
        <taxon>Eukaryota</taxon>
        <taxon>Metazoa</taxon>
        <taxon>Spiralia</taxon>
        <taxon>Lophotrochozoa</taxon>
        <taxon>Mollusca</taxon>
        <taxon>Gastropoda</taxon>
        <taxon>Heterobranchia</taxon>
        <taxon>Euthyneura</taxon>
        <taxon>Panpulmonata</taxon>
        <taxon>Sacoglossa</taxon>
        <taxon>Placobranchoidea</taxon>
        <taxon>Plakobranchidae</taxon>
        <taxon>Elysia</taxon>
    </lineage>
</organism>
<keyword evidence="2" id="KW-1185">Reference proteome</keyword>